<reference evidence="1" key="2">
    <citation type="submission" date="2013-09" db="EMBL/GenBank/DDBJ databases">
        <title>Draft genome sequence of Anaerotruncus colihominis(DSM 17241).</title>
        <authorList>
            <person name="Sudarsanam P."/>
            <person name="Ley R."/>
            <person name="Guruge J."/>
            <person name="Turnbaugh P.J."/>
            <person name="Mahowald M."/>
            <person name="Liep D."/>
            <person name="Gordon J."/>
        </authorList>
    </citation>
    <scope>NUCLEOTIDE SEQUENCE</scope>
    <source>
        <strain evidence="1">DSM 17241</strain>
    </source>
</reference>
<dbReference type="AlphaFoldDB" id="B0P6B7"/>
<accession>B0P6B7</accession>
<evidence type="ECO:0000313" key="1">
    <source>
        <dbReference type="EMBL" id="EDS12742.1"/>
    </source>
</evidence>
<dbReference type="Proteomes" id="UP000003803">
    <property type="component" value="Unassembled WGS sequence"/>
</dbReference>
<comment type="caution">
    <text evidence="1">The sequence shown here is derived from an EMBL/GenBank/DDBJ whole genome shotgun (WGS) entry which is preliminary data.</text>
</comment>
<name>B0P6B7_9FIRM</name>
<reference evidence="1" key="1">
    <citation type="submission" date="2007-11" db="EMBL/GenBank/DDBJ databases">
        <authorList>
            <person name="Fulton L."/>
            <person name="Clifton S."/>
            <person name="Fulton B."/>
            <person name="Xu J."/>
            <person name="Minx P."/>
            <person name="Pepin K.H."/>
            <person name="Johnson M."/>
            <person name="Thiruvilangam P."/>
            <person name="Bhonagiri V."/>
            <person name="Nash W.E."/>
            <person name="Mardis E.R."/>
            <person name="Wilson R.K."/>
        </authorList>
    </citation>
    <scope>NUCLEOTIDE SEQUENCE [LARGE SCALE GENOMIC DNA]</scope>
    <source>
        <strain evidence="1">DSM 17241</strain>
    </source>
</reference>
<proteinExistence type="predicted"/>
<evidence type="ECO:0000313" key="2">
    <source>
        <dbReference type="Proteomes" id="UP000003803"/>
    </source>
</evidence>
<organism evidence="1 2">
    <name type="scientific">Anaerotruncus colihominis DSM 17241</name>
    <dbReference type="NCBI Taxonomy" id="445972"/>
    <lineage>
        <taxon>Bacteria</taxon>
        <taxon>Bacillati</taxon>
        <taxon>Bacillota</taxon>
        <taxon>Clostridia</taxon>
        <taxon>Eubacteriales</taxon>
        <taxon>Oscillospiraceae</taxon>
        <taxon>Anaerotruncus</taxon>
    </lineage>
</organism>
<protein>
    <submittedName>
        <fullName evidence="1">Uncharacterized protein</fullName>
    </submittedName>
</protein>
<dbReference type="EMBL" id="ABGD02000005">
    <property type="protein sequence ID" value="EDS12742.1"/>
    <property type="molecule type" value="Genomic_DNA"/>
</dbReference>
<keyword evidence="2" id="KW-1185">Reference proteome</keyword>
<dbReference type="HOGENOM" id="CLU_3211640_0_0_9"/>
<sequence>MKADGGRLRPTYPVHMDQEYGSPCGNAWGVGRKSSFVPIQPRCF</sequence>
<gene>
    <name evidence="1" type="ORF">ANACOL_00289</name>
</gene>